<evidence type="ECO:0000256" key="10">
    <source>
        <dbReference type="SAM" id="Phobius"/>
    </source>
</evidence>
<dbReference type="PIRSF" id="PIRSF002808">
    <property type="entry name" value="Hexose_phosphate_transp"/>
    <property type="match status" value="1"/>
</dbReference>
<feature type="transmembrane region" description="Helical" evidence="10">
    <location>
        <begin position="419"/>
        <end position="441"/>
    </location>
</feature>
<dbReference type="OMA" id="YQWQVFL"/>
<feature type="transmembrane region" description="Helical" evidence="10">
    <location>
        <begin position="284"/>
        <end position="310"/>
    </location>
</feature>
<evidence type="ECO:0000256" key="1">
    <source>
        <dbReference type="ARBA" id="ARBA00004141"/>
    </source>
</evidence>
<evidence type="ECO:0000313" key="13">
    <source>
        <dbReference type="Proteomes" id="UP000008144"/>
    </source>
</evidence>
<feature type="transmembrane region" description="Helical" evidence="10">
    <location>
        <begin position="354"/>
        <end position="371"/>
    </location>
</feature>
<evidence type="ECO:0000256" key="3">
    <source>
        <dbReference type="ARBA" id="ARBA00022448"/>
    </source>
</evidence>
<evidence type="ECO:0000256" key="6">
    <source>
        <dbReference type="ARBA" id="ARBA00022989"/>
    </source>
</evidence>
<evidence type="ECO:0000256" key="4">
    <source>
        <dbReference type="ARBA" id="ARBA00022597"/>
    </source>
</evidence>
<evidence type="ECO:0000256" key="7">
    <source>
        <dbReference type="ARBA" id="ARBA00023136"/>
    </source>
</evidence>
<dbReference type="GO" id="GO:0022857">
    <property type="term" value="F:transmembrane transporter activity"/>
    <property type="evidence" value="ECO:0007669"/>
    <property type="project" value="InterPro"/>
</dbReference>
<reference evidence="13" key="1">
    <citation type="journal article" date="2002" name="Science">
        <title>The draft genome of Ciona intestinalis: insights into chordate and vertebrate origins.</title>
        <authorList>
            <person name="Dehal P."/>
            <person name="Satou Y."/>
            <person name="Campbell R.K."/>
            <person name="Chapman J."/>
            <person name="Degnan B."/>
            <person name="De Tomaso A."/>
            <person name="Davidson B."/>
            <person name="Di Gregorio A."/>
            <person name="Gelpke M."/>
            <person name="Goodstein D.M."/>
            <person name="Harafuji N."/>
            <person name="Hastings K.E."/>
            <person name="Ho I."/>
            <person name="Hotta K."/>
            <person name="Huang W."/>
            <person name="Kawashima T."/>
            <person name="Lemaire P."/>
            <person name="Martinez D."/>
            <person name="Meinertzhagen I.A."/>
            <person name="Necula S."/>
            <person name="Nonaka M."/>
            <person name="Putnam N."/>
            <person name="Rash S."/>
            <person name="Saiga H."/>
            <person name="Satake M."/>
            <person name="Terry A."/>
            <person name="Yamada L."/>
            <person name="Wang H.G."/>
            <person name="Awazu S."/>
            <person name="Azumi K."/>
            <person name="Boore J."/>
            <person name="Branno M."/>
            <person name="Chin-Bow S."/>
            <person name="DeSantis R."/>
            <person name="Doyle S."/>
            <person name="Francino P."/>
            <person name="Keys D.N."/>
            <person name="Haga S."/>
            <person name="Hayashi H."/>
            <person name="Hino K."/>
            <person name="Imai K.S."/>
            <person name="Inaba K."/>
            <person name="Kano S."/>
            <person name="Kobayashi K."/>
            <person name="Kobayashi M."/>
            <person name="Lee B.I."/>
            <person name="Makabe K.W."/>
            <person name="Manohar C."/>
            <person name="Matassi G."/>
            <person name="Medina M."/>
            <person name="Mochizuki Y."/>
            <person name="Mount S."/>
            <person name="Morishita T."/>
            <person name="Miura S."/>
            <person name="Nakayama A."/>
            <person name="Nishizaka S."/>
            <person name="Nomoto H."/>
            <person name="Ohta F."/>
            <person name="Oishi K."/>
            <person name="Rigoutsos I."/>
            <person name="Sano M."/>
            <person name="Sasaki A."/>
            <person name="Sasakura Y."/>
            <person name="Shoguchi E."/>
            <person name="Shin-i T."/>
            <person name="Spagnuolo A."/>
            <person name="Stainier D."/>
            <person name="Suzuki M.M."/>
            <person name="Tassy O."/>
            <person name="Takatori N."/>
            <person name="Tokuoka M."/>
            <person name="Yagi K."/>
            <person name="Yoshizaki F."/>
            <person name="Wada S."/>
            <person name="Zhang C."/>
            <person name="Hyatt P.D."/>
            <person name="Larimer F."/>
            <person name="Detter C."/>
            <person name="Doggett N."/>
            <person name="Glavina T."/>
            <person name="Hawkins T."/>
            <person name="Richardson P."/>
            <person name="Lucas S."/>
            <person name="Kohara Y."/>
            <person name="Levine M."/>
            <person name="Satoh N."/>
            <person name="Rokhsar D.S."/>
        </authorList>
    </citation>
    <scope>NUCLEOTIDE SEQUENCE [LARGE SCALE GENOMIC DNA]</scope>
</reference>
<organism evidence="12 13">
    <name type="scientific">Ciona intestinalis</name>
    <name type="common">Transparent sea squirt</name>
    <name type="synonym">Ascidia intestinalis</name>
    <dbReference type="NCBI Taxonomy" id="7719"/>
    <lineage>
        <taxon>Eukaryota</taxon>
        <taxon>Metazoa</taxon>
        <taxon>Chordata</taxon>
        <taxon>Tunicata</taxon>
        <taxon>Ascidiacea</taxon>
        <taxon>Phlebobranchia</taxon>
        <taxon>Cionidae</taxon>
        <taxon>Ciona</taxon>
    </lineage>
</organism>
<evidence type="ECO:0000256" key="5">
    <source>
        <dbReference type="ARBA" id="ARBA00022692"/>
    </source>
</evidence>
<accession>F6W097</accession>
<dbReference type="PANTHER" id="PTHR43184">
    <property type="entry name" value="MAJOR FACILITATOR SUPERFAMILY TRANSPORTER 16, ISOFORM B"/>
    <property type="match status" value="1"/>
</dbReference>
<comment type="similarity">
    <text evidence="2">Belongs to the major facilitator superfamily. Organophosphate:Pi antiporter (OPA) (TC 2.A.1.4) family.</text>
</comment>
<keyword evidence="13" id="KW-1185">Reference proteome</keyword>
<dbReference type="Ensembl" id="ENSCINT00000022524.2">
    <property type="protein sequence ID" value="ENSCINP00000022278.2"/>
    <property type="gene ID" value="ENSCING00000011719.2"/>
</dbReference>
<sequence length="491" mass="54263">TSHHVAVFILTFFCYVWFHATRKTFSNVKDDISKEWTPTPCNLTWPCPSPNKTWSSHNLFESYDDAKPFLGLLDTVFMFCYAVGLYFSGIIGDRFELRKVLAVGMWLSGILVFTFGTLTQWVHFYNKAFYIVIWGLNGLAQSCGWPSVVAVMGNWFGKSSRGLIFGLWSSCASVGNIIGTLLASQVIDYGYEQAFLVTSVPLFCTGFIVFFGLVSSPTEIGLSDPNKVEPEIKPDETVCFQLASIREIISDDEPLVVGSNPSVNEEDGDKNENETKPIGFFRAILLPGVIPYSLAYGCLKLVNYAFFFWLPYYLTNNFKWDDSKADDVSTWYDVGGIIGGIVFGVITDRFENRAPVLVGMLLVAPFTVWGYERSPNNVAINSVLMSLIGIFVGGASNIISSAVTAELGKQPAVGQNVDALATVTGILDGTSSIFAAVGQYLVAVIQTNLGWDWVFYSFIIMIILALICLIPMIANDVKTLWLKTRLTSSNE</sequence>
<keyword evidence="5 10" id="KW-0812">Transmembrane</keyword>
<feature type="transmembrane region" description="Helical" evidence="10">
    <location>
        <begin position="383"/>
        <end position="407"/>
    </location>
</feature>
<keyword evidence="4" id="KW-0762">Sugar transport</keyword>
<feature type="transmembrane region" description="Helical" evidence="10">
    <location>
        <begin position="128"/>
        <end position="151"/>
    </location>
</feature>
<dbReference type="InterPro" id="IPR036259">
    <property type="entry name" value="MFS_trans_sf"/>
</dbReference>
<evidence type="ECO:0000313" key="12">
    <source>
        <dbReference type="Ensembl" id="ENSCINP00000022278.2"/>
    </source>
</evidence>
<dbReference type="GeneTree" id="ENSGT00940000165554"/>
<protein>
    <recommendedName>
        <fullName evidence="8">Sugar phosphate exchanger 3</fullName>
    </recommendedName>
    <alternativeName>
        <fullName evidence="9">Solute carrier family 37 member 3</fullName>
    </alternativeName>
</protein>
<dbReference type="InterPro" id="IPR020846">
    <property type="entry name" value="MFS_dom"/>
</dbReference>
<reference evidence="12" key="2">
    <citation type="submission" date="2025-08" db="UniProtKB">
        <authorList>
            <consortium name="Ensembl"/>
        </authorList>
    </citation>
    <scope>IDENTIFICATION</scope>
</reference>
<feature type="transmembrane region" description="Helical" evidence="10">
    <location>
        <begin position="330"/>
        <end position="347"/>
    </location>
</feature>
<dbReference type="HOGENOM" id="CLU_001265_31_6_1"/>
<dbReference type="SUPFAM" id="SSF103473">
    <property type="entry name" value="MFS general substrate transporter"/>
    <property type="match status" value="1"/>
</dbReference>
<dbReference type="GO" id="GO:0005789">
    <property type="term" value="C:endoplasmic reticulum membrane"/>
    <property type="evidence" value="ECO:0000318"/>
    <property type="project" value="GO_Central"/>
</dbReference>
<feature type="transmembrane region" description="Helical" evidence="10">
    <location>
        <begin position="69"/>
        <end position="88"/>
    </location>
</feature>
<evidence type="ECO:0000256" key="9">
    <source>
        <dbReference type="ARBA" id="ARBA00042039"/>
    </source>
</evidence>
<dbReference type="Pfam" id="PF07690">
    <property type="entry name" value="MFS_1"/>
    <property type="match status" value="1"/>
</dbReference>
<dbReference type="InterPro" id="IPR011701">
    <property type="entry name" value="MFS"/>
</dbReference>
<feature type="transmembrane region" description="Helical" evidence="10">
    <location>
        <begin position="193"/>
        <end position="214"/>
    </location>
</feature>
<feature type="transmembrane region" description="Helical" evidence="10">
    <location>
        <begin position="163"/>
        <end position="187"/>
    </location>
</feature>
<evidence type="ECO:0000256" key="8">
    <source>
        <dbReference type="ARBA" id="ARBA00041091"/>
    </source>
</evidence>
<proteinExistence type="inferred from homology"/>
<keyword evidence="6 10" id="KW-1133">Transmembrane helix</keyword>
<dbReference type="Proteomes" id="UP000008144">
    <property type="component" value="Unassembled WGS sequence"/>
</dbReference>
<dbReference type="Gene3D" id="1.20.1250.20">
    <property type="entry name" value="MFS general substrate transporter like domains"/>
    <property type="match status" value="2"/>
</dbReference>
<dbReference type="AlphaFoldDB" id="F6W097"/>
<reference evidence="12" key="3">
    <citation type="submission" date="2025-09" db="UniProtKB">
        <authorList>
            <consortium name="Ensembl"/>
        </authorList>
    </citation>
    <scope>IDENTIFICATION</scope>
</reference>
<evidence type="ECO:0000256" key="2">
    <source>
        <dbReference type="ARBA" id="ARBA00009598"/>
    </source>
</evidence>
<feature type="domain" description="Major facilitator superfamily (MFS) profile" evidence="11">
    <location>
        <begin position="1"/>
        <end position="477"/>
    </location>
</feature>
<evidence type="ECO:0000259" key="11">
    <source>
        <dbReference type="PROSITE" id="PS50850"/>
    </source>
</evidence>
<dbReference type="PANTHER" id="PTHR43184:SF12">
    <property type="entry name" value="SUGAR PHOSPHATE EXCHANGER 3"/>
    <property type="match status" value="1"/>
</dbReference>
<feature type="transmembrane region" description="Helical" evidence="10">
    <location>
        <begin position="100"/>
        <end position="122"/>
    </location>
</feature>
<dbReference type="PROSITE" id="PS50850">
    <property type="entry name" value="MFS"/>
    <property type="match status" value="1"/>
</dbReference>
<dbReference type="InterPro" id="IPR000849">
    <property type="entry name" value="Sugar_P_transporter"/>
</dbReference>
<feature type="transmembrane region" description="Helical" evidence="10">
    <location>
        <begin position="453"/>
        <end position="474"/>
    </location>
</feature>
<dbReference type="FunFam" id="1.20.1250.20:FF:000028">
    <property type="entry name" value="Sugar phosphate exchanger 3 isoform 1"/>
    <property type="match status" value="1"/>
</dbReference>
<dbReference type="InParanoid" id="F6W097"/>
<keyword evidence="7 10" id="KW-0472">Membrane</keyword>
<name>F6W097_CIOIN</name>
<comment type="subcellular location">
    <subcellularLocation>
        <location evidence="1">Membrane</location>
        <topology evidence="1">Multi-pass membrane protein</topology>
    </subcellularLocation>
</comment>
<keyword evidence="3" id="KW-0813">Transport</keyword>